<feature type="signal peptide" evidence="1">
    <location>
        <begin position="1"/>
        <end position="17"/>
    </location>
</feature>
<gene>
    <name evidence="2" type="ORF">DGAL_LOCUS8623</name>
</gene>
<feature type="chain" id="PRO_5035251864" description="Cuticular protein" evidence="1">
    <location>
        <begin position="18"/>
        <end position="87"/>
    </location>
</feature>
<keyword evidence="3" id="KW-1185">Reference proteome</keyword>
<sequence length="87" mass="9949">MYKIVLLLLALAAFVFAAEPQQDQEAAEQYFRVHGVYPSWYPYGAVRSYTAGYPYAYGYNYGAYPYGAVRSFYGGYPAYGYGYNYAY</sequence>
<dbReference type="Proteomes" id="UP000789390">
    <property type="component" value="Unassembled WGS sequence"/>
</dbReference>
<accession>A0A8J2RIW0</accession>
<name>A0A8J2RIW0_9CRUS</name>
<keyword evidence="1" id="KW-0732">Signal</keyword>
<proteinExistence type="predicted"/>
<evidence type="ECO:0008006" key="4">
    <source>
        <dbReference type="Google" id="ProtNLM"/>
    </source>
</evidence>
<evidence type="ECO:0000313" key="2">
    <source>
        <dbReference type="EMBL" id="CAH0105567.1"/>
    </source>
</evidence>
<reference evidence="2" key="1">
    <citation type="submission" date="2021-11" db="EMBL/GenBank/DDBJ databases">
        <authorList>
            <person name="Schell T."/>
        </authorList>
    </citation>
    <scope>NUCLEOTIDE SEQUENCE</scope>
    <source>
        <strain evidence="2">M5</strain>
    </source>
</reference>
<protein>
    <recommendedName>
        <fullName evidence="4">Cuticular protein</fullName>
    </recommendedName>
</protein>
<dbReference type="EMBL" id="CAKKLH010000190">
    <property type="protein sequence ID" value="CAH0105567.1"/>
    <property type="molecule type" value="Genomic_DNA"/>
</dbReference>
<evidence type="ECO:0000256" key="1">
    <source>
        <dbReference type="SAM" id="SignalP"/>
    </source>
</evidence>
<dbReference type="AlphaFoldDB" id="A0A8J2RIW0"/>
<evidence type="ECO:0000313" key="3">
    <source>
        <dbReference type="Proteomes" id="UP000789390"/>
    </source>
</evidence>
<comment type="caution">
    <text evidence="2">The sequence shown here is derived from an EMBL/GenBank/DDBJ whole genome shotgun (WGS) entry which is preliminary data.</text>
</comment>
<organism evidence="2 3">
    <name type="scientific">Daphnia galeata</name>
    <dbReference type="NCBI Taxonomy" id="27404"/>
    <lineage>
        <taxon>Eukaryota</taxon>
        <taxon>Metazoa</taxon>
        <taxon>Ecdysozoa</taxon>
        <taxon>Arthropoda</taxon>
        <taxon>Crustacea</taxon>
        <taxon>Branchiopoda</taxon>
        <taxon>Diplostraca</taxon>
        <taxon>Cladocera</taxon>
        <taxon>Anomopoda</taxon>
        <taxon>Daphniidae</taxon>
        <taxon>Daphnia</taxon>
    </lineage>
</organism>